<evidence type="ECO:0000259" key="5">
    <source>
        <dbReference type="Pfam" id="PF03446"/>
    </source>
</evidence>
<dbReference type="Pfam" id="PF14833">
    <property type="entry name" value="NAD_binding_11"/>
    <property type="match status" value="1"/>
</dbReference>
<keyword evidence="8" id="KW-1185">Reference proteome</keyword>
<dbReference type="InterPro" id="IPR015815">
    <property type="entry name" value="HIBADH-related"/>
</dbReference>
<evidence type="ECO:0000313" key="8">
    <source>
        <dbReference type="Proteomes" id="UP000600247"/>
    </source>
</evidence>
<dbReference type="GO" id="GO:0016054">
    <property type="term" value="P:organic acid catabolic process"/>
    <property type="evidence" value="ECO:0007669"/>
    <property type="project" value="UniProtKB-ARBA"/>
</dbReference>
<reference evidence="7 8" key="1">
    <citation type="journal article" date="2014" name="Int. J. Syst. Evol. Microbiol.">
        <title>Complete genome sequence of Corynebacterium casei LMG S-19264T (=DSM 44701T), isolated from a smear-ripened cheese.</title>
        <authorList>
            <consortium name="US DOE Joint Genome Institute (JGI-PGF)"/>
            <person name="Walter F."/>
            <person name="Albersmeier A."/>
            <person name="Kalinowski J."/>
            <person name="Ruckert C."/>
        </authorList>
    </citation>
    <scope>NUCLEOTIDE SEQUENCE [LARGE SCALE GENOMIC DNA]</scope>
    <source>
        <strain evidence="7 8">CGMCC 1.15286</strain>
    </source>
</reference>
<dbReference type="EMBL" id="BMHY01000007">
    <property type="protein sequence ID" value="GGG76725.1"/>
    <property type="molecule type" value="Genomic_DNA"/>
</dbReference>
<dbReference type="PANTHER" id="PTHR43060:SF15">
    <property type="entry name" value="3-HYDROXYISOBUTYRATE DEHYDROGENASE-LIKE 1, MITOCHONDRIAL-RELATED"/>
    <property type="match status" value="1"/>
</dbReference>
<dbReference type="InterPro" id="IPR029154">
    <property type="entry name" value="HIBADH-like_NADP-bd"/>
</dbReference>
<protein>
    <submittedName>
        <fullName evidence="7">3-hydroxyisobutyrate dehydrogenase</fullName>
    </submittedName>
</protein>
<accession>A0A917M3E1</accession>
<keyword evidence="2" id="KW-0560">Oxidoreductase</keyword>
<proteinExistence type="inferred from homology"/>
<name>A0A917M3E1_9BACL</name>
<feature type="active site" evidence="4">
    <location>
        <position position="172"/>
    </location>
</feature>
<comment type="caution">
    <text evidence="7">The sequence shown here is derived from an EMBL/GenBank/DDBJ whole genome shotgun (WGS) entry which is preliminary data.</text>
</comment>
<keyword evidence="3" id="KW-0520">NAD</keyword>
<evidence type="ECO:0000313" key="7">
    <source>
        <dbReference type="EMBL" id="GGG76725.1"/>
    </source>
</evidence>
<dbReference type="SUPFAM" id="SSF48179">
    <property type="entry name" value="6-phosphogluconate dehydrogenase C-terminal domain-like"/>
    <property type="match status" value="1"/>
</dbReference>
<dbReference type="InterPro" id="IPR006115">
    <property type="entry name" value="6PGDH_NADP-bd"/>
</dbReference>
<dbReference type="GO" id="GO:0016491">
    <property type="term" value="F:oxidoreductase activity"/>
    <property type="evidence" value="ECO:0007669"/>
    <property type="project" value="UniProtKB-KW"/>
</dbReference>
<dbReference type="PANTHER" id="PTHR43060">
    <property type="entry name" value="3-HYDROXYISOBUTYRATE DEHYDROGENASE-LIKE 1, MITOCHONDRIAL-RELATED"/>
    <property type="match status" value="1"/>
</dbReference>
<dbReference type="GO" id="GO:0051287">
    <property type="term" value="F:NAD binding"/>
    <property type="evidence" value="ECO:0007669"/>
    <property type="project" value="InterPro"/>
</dbReference>
<evidence type="ECO:0000256" key="1">
    <source>
        <dbReference type="ARBA" id="ARBA00009080"/>
    </source>
</evidence>
<feature type="domain" description="3-hydroxyisobutyrate dehydrogenase-like NAD-binding" evidence="6">
    <location>
        <begin position="167"/>
        <end position="285"/>
    </location>
</feature>
<dbReference type="PIRSF" id="PIRSF000103">
    <property type="entry name" value="HIBADH"/>
    <property type="match status" value="1"/>
</dbReference>
<dbReference type="InterPro" id="IPR002204">
    <property type="entry name" value="3-OH-isobutyrate_DH-rel_CS"/>
</dbReference>
<dbReference type="Pfam" id="PF03446">
    <property type="entry name" value="NAD_binding_2"/>
    <property type="match status" value="1"/>
</dbReference>
<dbReference type="InterPro" id="IPR036291">
    <property type="entry name" value="NAD(P)-bd_dom_sf"/>
</dbReference>
<dbReference type="Gene3D" id="3.40.50.720">
    <property type="entry name" value="NAD(P)-binding Rossmann-like Domain"/>
    <property type="match status" value="1"/>
</dbReference>
<dbReference type="InterPro" id="IPR008927">
    <property type="entry name" value="6-PGluconate_DH-like_C_sf"/>
</dbReference>
<dbReference type="Proteomes" id="UP000600247">
    <property type="component" value="Unassembled WGS sequence"/>
</dbReference>
<gene>
    <name evidence="7" type="primary">ghr</name>
    <name evidence="7" type="ORF">GCM10010918_36560</name>
</gene>
<evidence type="ECO:0000256" key="4">
    <source>
        <dbReference type="PIRSR" id="PIRSR000103-1"/>
    </source>
</evidence>
<evidence type="ECO:0000259" key="6">
    <source>
        <dbReference type="Pfam" id="PF14833"/>
    </source>
</evidence>
<feature type="domain" description="6-phosphogluconate dehydrogenase NADP-binding" evidence="5">
    <location>
        <begin position="4"/>
        <end position="163"/>
    </location>
</feature>
<sequence length="299" mass="30831">MSKKIGFIGLGVMGYGMAANLLRKGFEVTVYNRTPGKAGELLALGAKEAATPAEAVTGNDTVITMISNDDAIREVYFGQNGIFSALQPGTTLIDSSTISPALALELTASAEERQAKFLDAPVTGSKPAADGGTLTFMVGGDAEVLALVEDALLAMGRKIIHMGGNSSGSTAKLAHNTIVGINMLGLVEGMAIAASGGIDGKAFLELVQSGGAASRTAELKGEKLLTGNYDVQFSLALMLKDLRLSSVLSDGLKVPTPILEAAKSQLQIGEAMGLGEFDMSVVAKAYEQWIGRKFGGGEA</sequence>
<evidence type="ECO:0000256" key="2">
    <source>
        <dbReference type="ARBA" id="ARBA00023002"/>
    </source>
</evidence>
<dbReference type="AlphaFoldDB" id="A0A917M3E1"/>
<comment type="similarity">
    <text evidence="1">Belongs to the HIBADH-related family.</text>
</comment>
<dbReference type="Gene3D" id="1.10.1040.10">
    <property type="entry name" value="N-(1-d-carboxylethyl)-l-norvaline Dehydrogenase, domain 2"/>
    <property type="match status" value="1"/>
</dbReference>
<organism evidence="7 8">
    <name type="scientific">Paenibacillus radicis</name>
    <name type="common">ex Gao et al. 2016</name>
    <dbReference type="NCBI Taxonomy" id="1737354"/>
    <lineage>
        <taxon>Bacteria</taxon>
        <taxon>Bacillati</taxon>
        <taxon>Bacillota</taxon>
        <taxon>Bacilli</taxon>
        <taxon>Bacillales</taxon>
        <taxon>Paenibacillaceae</taxon>
        <taxon>Paenibacillus</taxon>
    </lineage>
</organism>
<dbReference type="SUPFAM" id="SSF51735">
    <property type="entry name" value="NAD(P)-binding Rossmann-fold domains"/>
    <property type="match status" value="1"/>
</dbReference>
<dbReference type="InterPro" id="IPR013328">
    <property type="entry name" value="6PGD_dom2"/>
</dbReference>
<evidence type="ECO:0000256" key="3">
    <source>
        <dbReference type="ARBA" id="ARBA00023027"/>
    </source>
</evidence>
<dbReference type="PROSITE" id="PS00895">
    <property type="entry name" value="3_HYDROXYISOBUT_DH"/>
    <property type="match status" value="1"/>
</dbReference>
<dbReference type="RefSeq" id="WP_188890633.1">
    <property type="nucleotide sequence ID" value="NZ_BMHY01000007.1"/>
</dbReference>
<dbReference type="GO" id="GO:0050661">
    <property type="term" value="F:NADP binding"/>
    <property type="evidence" value="ECO:0007669"/>
    <property type="project" value="InterPro"/>
</dbReference>